<evidence type="ECO:0008006" key="3">
    <source>
        <dbReference type="Google" id="ProtNLM"/>
    </source>
</evidence>
<reference evidence="1 2" key="1">
    <citation type="submission" date="2022-06" db="EMBL/GenBank/DDBJ databases">
        <title>Mycolicibacterium sp. CAU 1645 isolated from seawater.</title>
        <authorList>
            <person name="Kim W."/>
        </authorList>
    </citation>
    <scope>NUCLEOTIDE SEQUENCE [LARGE SCALE GENOMIC DNA]</scope>
    <source>
        <strain evidence="1 2">CAU 1645</strain>
    </source>
</reference>
<evidence type="ECO:0000313" key="2">
    <source>
        <dbReference type="Proteomes" id="UP001651690"/>
    </source>
</evidence>
<proteinExistence type="predicted"/>
<dbReference type="RefSeq" id="WP_255061377.1">
    <property type="nucleotide sequence ID" value="NZ_JANDBD010000007.1"/>
</dbReference>
<organism evidence="1 2">
    <name type="scientific">Mycolicibacterium arenosum</name>
    <dbReference type="NCBI Taxonomy" id="2952157"/>
    <lineage>
        <taxon>Bacteria</taxon>
        <taxon>Bacillati</taxon>
        <taxon>Actinomycetota</taxon>
        <taxon>Actinomycetes</taxon>
        <taxon>Mycobacteriales</taxon>
        <taxon>Mycobacteriaceae</taxon>
        <taxon>Mycolicibacterium</taxon>
    </lineage>
</organism>
<evidence type="ECO:0000313" key="1">
    <source>
        <dbReference type="EMBL" id="MCP9274033.1"/>
    </source>
</evidence>
<gene>
    <name evidence="1" type="ORF">NM203_17735</name>
</gene>
<protein>
    <recommendedName>
        <fullName evidence="3">Dehydrogenase</fullName>
    </recommendedName>
</protein>
<comment type="caution">
    <text evidence="1">The sequence shown here is derived from an EMBL/GenBank/DDBJ whole genome shotgun (WGS) entry which is preliminary data.</text>
</comment>
<name>A0ABT1M4G9_9MYCO</name>
<dbReference type="EMBL" id="JANDBD010000007">
    <property type="protein sequence ID" value="MCP9274033.1"/>
    <property type="molecule type" value="Genomic_DNA"/>
</dbReference>
<accession>A0ABT1M4G9</accession>
<dbReference type="Proteomes" id="UP001651690">
    <property type="component" value="Unassembled WGS sequence"/>
</dbReference>
<sequence>MIDYVQFPGLAGVYLEDSYVLSISEAAGQLTFELDAVLTPESPAYQAPRPGEQYCYANGQLIFPNVVSIEWVTRSEHRFTDASGEQDLGNVDVLAVDGQVFVVEGDWGKVRVVSDPPQFAVGV</sequence>
<keyword evidence="2" id="KW-1185">Reference proteome</keyword>